<dbReference type="InterPro" id="IPR001650">
    <property type="entry name" value="Helicase_C-like"/>
</dbReference>
<dbReference type="InterPro" id="IPR027417">
    <property type="entry name" value="P-loop_NTPase"/>
</dbReference>
<dbReference type="PANTHER" id="PTHR18934:SF213">
    <property type="entry name" value="3'-5' RNA HELICASE YTHDC2"/>
    <property type="match status" value="1"/>
</dbReference>
<feature type="compositionally biased region" description="Polar residues" evidence="7">
    <location>
        <begin position="1133"/>
        <end position="1201"/>
    </location>
</feature>
<dbReference type="PANTHER" id="PTHR18934">
    <property type="entry name" value="ATP-DEPENDENT RNA HELICASE"/>
    <property type="match status" value="1"/>
</dbReference>
<feature type="domain" description="Helicase ATP-binding" evidence="9">
    <location>
        <begin position="187"/>
        <end position="361"/>
    </location>
</feature>
<dbReference type="GO" id="GO:0016787">
    <property type="term" value="F:hydrolase activity"/>
    <property type="evidence" value="ECO:0007669"/>
    <property type="project" value="UniProtKB-KW"/>
</dbReference>
<evidence type="ECO:0000256" key="4">
    <source>
        <dbReference type="ARBA" id="ARBA00022884"/>
    </source>
</evidence>
<dbReference type="Proteomes" id="UP000325440">
    <property type="component" value="Unassembled WGS sequence"/>
</dbReference>
<dbReference type="SMART" id="SM00847">
    <property type="entry name" value="HA2"/>
    <property type="match status" value="1"/>
</dbReference>
<dbReference type="SMART" id="SM00487">
    <property type="entry name" value="DEXDc"/>
    <property type="match status" value="1"/>
</dbReference>
<keyword evidence="4" id="KW-0694">RNA-binding</keyword>
<evidence type="ECO:0000313" key="11">
    <source>
        <dbReference type="EMBL" id="VVC42040.1"/>
    </source>
</evidence>
<dbReference type="InterPro" id="IPR007502">
    <property type="entry name" value="Helicase-assoc_dom"/>
</dbReference>
<dbReference type="Pfam" id="PF00271">
    <property type="entry name" value="Helicase_C"/>
    <property type="match status" value="1"/>
</dbReference>
<evidence type="ECO:0000256" key="2">
    <source>
        <dbReference type="ARBA" id="ARBA00022801"/>
    </source>
</evidence>
<dbReference type="SUPFAM" id="SSF52540">
    <property type="entry name" value="P-loop containing nucleoside triphosphate hydrolases"/>
    <property type="match status" value="1"/>
</dbReference>
<dbReference type="Pfam" id="PF07717">
    <property type="entry name" value="OB_NTP_bind"/>
    <property type="match status" value="1"/>
</dbReference>
<feature type="compositionally biased region" description="Basic and acidic residues" evidence="7">
    <location>
        <begin position="1116"/>
        <end position="1125"/>
    </location>
</feature>
<keyword evidence="12" id="KW-1185">Reference proteome</keyword>
<dbReference type="SMART" id="SM00490">
    <property type="entry name" value="HELICc"/>
    <property type="match status" value="1"/>
</dbReference>
<dbReference type="Pfam" id="PF01424">
    <property type="entry name" value="R3H"/>
    <property type="match status" value="1"/>
</dbReference>
<evidence type="ECO:0000256" key="7">
    <source>
        <dbReference type="SAM" id="MobiDB-lite"/>
    </source>
</evidence>
<dbReference type="InterPro" id="IPR001374">
    <property type="entry name" value="R3H_dom"/>
</dbReference>
<dbReference type="PROSITE" id="PS50088">
    <property type="entry name" value="ANK_REPEAT"/>
    <property type="match status" value="1"/>
</dbReference>
<keyword evidence="6" id="KW-0040">ANK repeat</keyword>
<dbReference type="PROSITE" id="PS51194">
    <property type="entry name" value="HELICASE_CTER"/>
    <property type="match status" value="1"/>
</dbReference>
<dbReference type="GO" id="GO:0005524">
    <property type="term" value="F:ATP binding"/>
    <property type="evidence" value="ECO:0007669"/>
    <property type="project" value="UniProtKB-KW"/>
</dbReference>
<evidence type="ECO:0000259" key="9">
    <source>
        <dbReference type="PROSITE" id="PS51192"/>
    </source>
</evidence>
<feature type="domain" description="Helicase C-terminal" evidence="10">
    <location>
        <begin position="572"/>
        <end position="742"/>
    </location>
</feature>
<feature type="domain" description="R3H" evidence="8">
    <location>
        <begin position="30"/>
        <end position="93"/>
    </location>
</feature>
<dbReference type="Gene3D" id="3.40.50.300">
    <property type="entry name" value="P-loop containing nucleotide triphosphate hydrolases"/>
    <property type="match status" value="2"/>
</dbReference>
<dbReference type="InterPro" id="IPR002110">
    <property type="entry name" value="Ankyrin_rpt"/>
</dbReference>
<dbReference type="CDD" id="cd18791">
    <property type="entry name" value="SF2_C_RHA"/>
    <property type="match status" value="1"/>
</dbReference>
<gene>
    <name evidence="11" type="ORF">CINCED_3A008693</name>
</gene>
<dbReference type="Gene3D" id="3.30.1370.50">
    <property type="entry name" value="R3H-like domain"/>
    <property type="match status" value="1"/>
</dbReference>
<dbReference type="SMART" id="SM00393">
    <property type="entry name" value="R3H"/>
    <property type="match status" value="1"/>
</dbReference>
<evidence type="ECO:0000313" key="12">
    <source>
        <dbReference type="Proteomes" id="UP000325440"/>
    </source>
</evidence>
<keyword evidence="1" id="KW-0547">Nucleotide-binding</keyword>
<dbReference type="FunFam" id="3.40.50.300:FF:000526">
    <property type="entry name" value="DExH-box ATP-dependent RNA helicase DExH3"/>
    <property type="match status" value="1"/>
</dbReference>
<comment type="similarity">
    <text evidence="5">Belongs to the DExH box helicase family.</text>
</comment>
<dbReference type="InterPro" id="IPR036867">
    <property type="entry name" value="R3H_dom_sf"/>
</dbReference>
<dbReference type="AlphaFoldDB" id="A0A5E4NEA8"/>
<dbReference type="PROSITE" id="PS51192">
    <property type="entry name" value="HELICASE_ATP_BIND_1"/>
    <property type="match status" value="1"/>
</dbReference>
<dbReference type="InterPro" id="IPR011545">
    <property type="entry name" value="DEAD/DEAH_box_helicase_dom"/>
</dbReference>
<evidence type="ECO:0000256" key="5">
    <source>
        <dbReference type="ARBA" id="ARBA00060772"/>
    </source>
</evidence>
<name>A0A5E4NEA8_9HEMI</name>
<keyword evidence="2" id="KW-0378">Hydrolase</keyword>
<dbReference type="Pfam" id="PF00270">
    <property type="entry name" value="DEAD"/>
    <property type="match status" value="1"/>
</dbReference>
<feature type="region of interest" description="Disordered" evidence="7">
    <location>
        <begin position="1111"/>
        <end position="1201"/>
    </location>
</feature>
<dbReference type="InterPro" id="IPR002464">
    <property type="entry name" value="DNA/RNA_helicase_DEAH_CS"/>
</dbReference>
<dbReference type="SUPFAM" id="SSF48403">
    <property type="entry name" value="Ankyrin repeat"/>
    <property type="match status" value="1"/>
</dbReference>
<dbReference type="SUPFAM" id="SSF82708">
    <property type="entry name" value="R3H domain"/>
    <property type="match status" value="1"/>
</dbReference>
<evidence type="ECO:0000256" key="6">
    <source>
        <dbReference type="PROSITE-ProRule" id="PRU00023"/>
    </source>
</evidence>
<dbReference type="InterPro" id="IPR036770">
    <property type="entry name" value="Ankyrin_rpt-contain_sf"/>
</dbReference>
<organism evidence="11 12">
    <name type="scientific">Cinara cedri</name>
    <dbReference type="NCBI Taxonomy" id="506608"/>
    <lineage>
        <taxon>Eukaryota</taxon>
        <taxon>Metazoa</taxon>
        <taxon>Ecdysozoa</taxon>
        <taxon>Arthropoda</taxon>
        <taxon>Hexapoda</taxon>
        <taxon>Insecta</taxon>
        <taxon>Pterygota</taxon>
        <taxon>Neoptera</taxon>
        <taxon>Paraneoptera</taxon>
        <taxon>Hemiptera</taxon>
        <taxon>Sternorrhyncha</taxon>
        <taxon>Aphidomorpha</taxon>
        <taxon>Aphidoidea</taxon>
        <taxon>Aphididae</taxon>
        <taxon>Lachninae</taxon>
        <taxon>Cinara</taxon>
    </lineage>
</organism>
<dbReference type="PROSITE" id="PS51061">
    <property type="entry name" value="R3H"/>
    <property type="match status" value="1"/>
</dbReference>
<dbReference type="InterPro" id="IPR014001">
    <property type="entry name" value="Helicase_ATP-bd"/>
</dbReference>
<dbReference type="OrthoDB" id="6103986at2759"/>
<reference evidence="11 12" key="1">
    <citation type="submission" date="2019-08" db="EMBL/GenBank/DDBJ databases">
        <authorList>
            <person name="Alioto T."/>
            <person name="Alioto T."/>
            <person name="Gomez Garrido J."/>
        </authorList>
    </citation>
    <scope>NUCLEOTIDE SEQUENCE [LARGE SCALE GENOMIC DNA]</scope>
</reference>
<evidence type="ECO:0000256" key="1">
    <source>
        <dbReference type="ARBA" id="ARBA00022741"/>
    </source>
</evidence>
<dbReference type="Pfam" id="PF21010">
    <property type="entry name" value="HA2_C"/>
    <property type="match status" value="1"/>
</dbReference>
<accession>A0A5E4NEA8</accession>
<dbReference type="PROSITE" id="PS00690">
    <property type="entry name" value="DEAH_ATP_HELICASE"/>
    <property type="match status" value="1"/>
</dbReference>
<dbReference type="EMBL" id="CABPRJ010001934">
    <property type="protein sequence ID" value="VVC42040.1"/>
    <property type="molecule type" value="Genomic_DNA"/>
</dbReference>
<dbReference type="InterPro" id="IPR011709">
    <property type="entry name" value="DEAD-box_helicase_OB_fold"/>
</dbReference>
<dbReference type="GO" id="GO:0003723">
    <property type="term" value="F:RNA binding"/>
    <property type="evidence" value="ECO:0007669"/>
    <property type="project" value="UniProtKB-KW"/>
</dbReference>
<protein>
    <submittedName>
        <fullName evidence="11">Helicase, C-terminal,R3H domain,Helicase-associated domain,DEAD/DEAH box helicase domain,P-loop</fullName>
    </submittedName>
</protein>
<sequence length="1201" mass="136458">MVNKSSIRGCPTVPPKKGSMHRAHERKLTQDCKDSLLHELQKFMSSNLLAYTFPPSLTSQERKYLHHRCAEFGLKSKSHGIPDETRSITVYMDIKKLNSNACSLEISLSSNELMTNMCDNVPITKQMYDELLPNPMKPYRRMAVANCKRNLPLMCDKPMPVPRFAVDEDLLSMRKSLPIWAKKGQITHAIENNPVVIITAETGSGKTTQIPQFIVDDSAAKNRPCRVICCQPRRIAAISMADRVSNERGENIGMSTGYQVRLESCVSHDTTIIYCTTGVLTRTLMDRHQKDNEPNKGMLMNVSHVIVDEVHERDKHVDFLLIALRMILPKYKHLKLILMSATADIQLFSSYFDNCPVLKVEGKIFPVQNFFLEDILDVIKYESQSMARIKNKTKIGYWDNDIVEKTTVAVQNMNLTEPITTLRPDQEWLKSELDDCMHQIWFNAEIEQIDRMIYYIMSEDIPVDYQHSETGVTLLMLVAIHGLNDYVITLLNMGANPNIQTKVLNMNAATWATEFKKFETRDLIMNSKGVVAAIDSQKIETSNENEIIERLELYKKSLAPNIIIDAHLITHLIKHIILKKKSGSILVFLPGFEDMSMVNKIIIEELITKENLKITIYMLHSMMQTSDQRRVFQPAPKGHQKVILATNIVETSVTINDVVYVIDSGRVKQKGYNAFNGISCMNVNWISQSCAKQRAGRAGRLCAGECYRIYTREHHNHMASHDVPEILRMPLQELCMLAKVISNNMRVLDFLALAIQPPPTLSVTSALEYLKIIEAMDVNEDLTDLGFFMLDLSIEPHYAKSLVFAIFLKCLDPVLTIISCLANREPFNLTLNVNMKSSLGSIRKRLAGDSLSDHIVLLRLYQVFNEGNMNDSDLFNLVSQSIMGLITQTRTQLLGQLRALELIQTRMGPNDIRDVNINSNNWAAVKACLLAGLYPNLAKLDKSNSRPILKTKTEKSVIYHGSSVLRENYVKDLPSEWIIFEEMSSFNTKKFIKTCTVISPMTVALFSNAMRIPQDSVGKTADYGDYNIYNSDNENDTLAEKHMAFLNLDSWTSFVGSSDDISKIFNMRLCLTLAYREFLKNKMISPHSSYCSVVQSVVKILAAEDHAVGLEAPDNVGKRPKENSNKGRHTKNNDNPSFSNFRKNSYGQHPQNKLYLDSSSNLRMNRNCYNSSNTRGTSNRHYQKDYSTPSTSQLNNNYKWQ</sequence>
<evidence type="ECO:0000256" key="3">
    <source>
        <dbReference type="ARBA" id="ARBA00022840"/>
    </source>
</evidence>
<dbReference type="Gene3D" id="1.20.120.1080">
    <property type="match status" value="1"/>
</dbReference>
<evidence type="ECO:0000259" key="10">
    <source>
        <dbReference type="PROSITE" id="PS51194"/>
    </source>
</evidence>
<proteinExistence type="inferred from homology"/>
<keyword evidence="3" id="KW-0067">ATP-binding</keyword>
<evidence type="ECO:0000259" key="8">
    <source>
        <dbReference type="PROSITE" id="PS51061"/>
    </source>
</evidence>
<feature type="region of interest" description="Disordered" evidence="7">
    <location>
        <begin position="1"/>
        <end position="26"/>
    </location>
</feature>
<feature type="repeat" description="ANK" evidence="6">
    <location>
        <begin position="470"/>
        <end position="502"/>
    </location>
</feature>
<dbReference type="GO" id="GO:0004386">
    <property type="term" value="F:helicase activity"/>
    <property type="evidence" value="ECO:0007669"/>
    <property type="project" value="TreeGrafter"/>
</dbReference>